<dbReference type="SMART" id="SM00986">
    <property type="entry name" value="UDG"/>
    <property type="match status" value="1"/>
</dbReference>
<gene>
    <name evidence="14" type="ORF">ACE1CI_01200</name>
</gene>
<dbReference type="EC" id="3.2.2.27" evidence="3"/>
<dbReference type="NCBIfam" id="TIGR00758">
    <property type="entry name" value="UDG_fam4"/>
    <property type="match status" value="1"/>
</dbReference>
<evidence type="ECO:0000256" key="4">
    <source>
        <dbReference type="ARBA" id="ARBA00019403"/>
    </source>
</evidence>
<evidence type="ECO:0000256" key="1">
    <source>
        <dbReference type="ARBA" id="ARBA00001400"/>
    </source>
</evidence>
<keyword evidence="8" id="KW-0378">Hydrolase</keyword>
<dbReference type="EMBL" id="JBHFNR010000010">
    <property type="protein sequence ID" value="MFB2891539.1"/>
    <property type="molecule type" value="Genomic_DNA"/>
</dbReference>
<evidence type="ECO:0000259" key="13">
    <source>
        <dbReference type="SMART" id="SM00986"/>
    </source>
</evidence>
<comment type="caution">
    <text evidence="14">The sequence shown here is derived from an EMBL/GenBank/DDBJ whole genome shotgun (WGS) entry which is preliminary data.</text>
</comment>
<dbReference type="RefSeq" id="WP_413261216.1">
    <property type="nucleotide sequence ID" value="NZ_JBHFNR010000010.1"/>
</dbReference>
<dbReference type="PANTHER" id="PTHR33693">
    <property type="entry name" value="TYPE-5 URACIL-DNA GLYCOSYLASE"/>
    <property type="match status" value="1"/>
</dbReference>
<evidence type="ECO:0000256" key="7">
    <source>
        <dbReference type="ARBA" id="ARBA00022763"/>
    </source>
</evidence>
<evidence type="ECO:0000313" key="15">
    <source>
        <dbReference type="Proteomes" id="UP001576784"/>
    </source>
</evidence>
<dbReference type="Pfam" id="PF03167">
    <property type="entry name" value="UDG"/>
    <property type="match status" value="1"/>
</dbReference>
<dbReference type="InterPro" id="IPR005122">
    <property type="entry name" value="Uracil-DNA_glycosylase-like"/>
</dbReference>
<keyword evidence="15" id="KW-1185">Reference proteome</keyword>
<keyword evidence="11" id="KW-0234">DNA repair</keyword>
<proteinExistence type="inferred from homology"/>
<dbReference type="SMART" id="SM00987">
    <property type="entry name" value="UreE_C"/>
    <property type="match status" value="1"/>
</dbReference>
<comment type="catalytic activity">
    <reaction evidence="1">
        <text>Hydrolyzes single-stranded DNA or mismatched double-stranded DNA and polynucleotides, releasing free uracil.</text>
        <dbReference type="EC" id="3.2.2.27"/>
    </reaction>
</comment>
<keyword evidence="5" id="KW-0004">4Fe-4S</keyword>
<protein>
    <recommendedName>
        <fullName evidence="4">Type-4 uracil-DNA glycosylase</fullName>
        <ecNumber evidence="3">3.2.2.27</ecNumber>
    </recommendedName>
</protein>
<comment type="similarity">
    <text evidence="2">Belongs to the uracil-DNA glycosylase (UDG) superfamily. Type 4 (UDGa) family.</text>
</comment>
<evidence type="ECO:0000256" key="12">
    <source>
        <dbReference type="SAM" id="MobiDB-lite"/>
    </source>
</evidence>
<keyword evidence="9" id="KW-0408">Iron</keyword>
<evidence type="ECO:0000256" key="10">
    <source>
        <dbReference type="ARBA" id="ARBA00023014"/>
    </source>
</evidence>
<evidence type="ECO:0000256" key="5">
    <source>
        <dbReference type="ARBA" id="ARBA00022485"/>
    </source>
</evidence>
<sequence>MSDAEQGNLFDLSDFSASPAKPDFSPNLIPTDAKIPIPPGTYQTMTEMAEHCNRCHRCELGNHRTNAVVGRGNPQADLMIIGEAPGQTEDETGLPFVGKAGQLLEKILAAVQLDSEKDVYISNINKCRPPGNRVPTNEEMNACKPYLLEQIRMVDPKIILLAGATAVKGLTGEKKGITKIRGEWMEWENRFCMPIFHPSYLLRNPSREQGSPKWLMWQDIQTVRAKFDQIRNQ</sequence>
<dbReference type="InterPro" id="IPR005273">
    <property type="entry name" value="Ura-DNA_glyco_family4"/>
</dbReference>
<evidence type="ECO:0000256" key="11">
    <source>
        <dbReference type="ARBA" id="ARBA00023204"/>
    </source>
</evidence>
<evidence type="ECO:0000256" key="9">
    <source>
        <dbReference type="ARBA" id="ARBA00023004"/>
    </source>
</evidence>
<evidence type="ECO:0000313" key="14">
    <source>
        <dbReference type="EMBL" id="MFB2891539.1"/>
    </source>
</evidence>
<evidence type="ECO:0000256" key="3">
    <source>
        <dbReference type="ARBA" id="ARBA00012030"/>
    </source>
</evidence>
<evidence type="ECO:0000256" key="6">
    <source>
        <dbReference type="ARBA" id="ARBA00022723"/>
    </source>
</evidence>
<dbReference type="SUPFAM" id="SSF52141">
    <property type="entry name" value="Uracil-DNA glycosylase-like"/>
    <property type="match status" value="1"/>
</dbReference>
<dbReference type="InterPro" id="IPR036895">
    <property type="entry name" value="Uracil-DNA_glycosylase-like_sf"/>
</dbReference>
<dbReference type="PANTHER" id="PTHR33693:SF1">
    <property type="entry name" value="TYPE-4 URACIL-DNA GLYCOSYLASE"/>
    <property type="match status" value="1"/>
</dbReference>
<dbReference type="InterPro" id="IPR051536">
    <property type="entry name" value="UDG_Type-4/5"/>
</dbReference>
<accession>A0ABV4XIP6</accession>
<name>A0ABV4XIP6_9CYAN</name>
<dbReference type="Gene3D" id="3.40.470.10">
    <property type="entry name" value="Uracil-DNA glycosylase-like domain"/>
    <property type="match status" value="1"/>
</dbReference>
<reference evidence="14 15" key="1">
    <citation type="submission" date="2024-09" db="EMBL/GenBank/DDBJ databases">
        <title>Floridaenema gen nov. (Aerosakkonemataceae, Aerosakkonematales ord. nov., Cyanobacteria) from benthic tropical and subtropical fresh waters, with the description of four new species.</title>
        <authorList>
            <person name="Moretto J.A."/>
            <person name="Berthold D.E."/>
            <person name="Lefler F.W."/>
            <person name="Huang I.-S."/>
            <person name="Laughinghouse H. IV."/>
        </authorList>
    </citation>
    <scope>NUCLEOTIDE SEQUENCE [LARGE SCALE GENOMIC DNA]</scope>
    <source>
        <strain evidence="14 15">BLCC-F50</strain>
    </source>
</reference>
<dbReference type="Proteomes" id="UP001576784">
    <property type="component" value="Unassembled WGS sequence"/>
</dbReference>
<evidence type="ECO:0000256" key="8">
    <source>
        <dbReference type="ARBA" id="ARBA00022801"/>
    </source>
</evidence>
<keyword evidence="7" id="KW-0227">DNA damage</keyword>
<organism evidence="14 15">
    <name type="scientific">Floridaenema flaviceps BLCC-F50</name>
    <dbReference type="NCBI Taxonomy" id="3153642"/>
    <lineage>
        <taxon>Bacteria</taxon>
        <taxon>Bacillati</taxon>
        <taxon>Cyanobacteriota</taxon>
        <taxon>Cyanophyceae</taxon>
        <taxon>Oscillatoriophycideae</taxon>
        <taxon>Aerosakkonematales</taxon>
        <taxon>Aerosakkonemataceae</taxon>
        <taxon>Floridanema</taxon>
        <taxon>Floridanema flaviceps</taxon>
    </lineage>
</organism>
<feature type="region of interest" description="Disordered" evidence="12">
    <location>
        <begin position="1"/>
        <end position="35"/>
    </location>
</feature>
<dbReference type="CDD" id="cd10030">
    <property type="entry name" value="UDG-F4_TTUDGA_SPO1dp_like"/>
    <property type="match status" value="1"/>
</dbReference>
<feature type="domain" description="Uracil-DNA glycosylase-like" evidence="13">
    <location>
        <begin position="69"/>
        <end position="221"/>
    </location>
</feature>
<keyword evidence="6" id="KW-0479">Metal-binding</keyword>
<evidence type="ECO:0000256" key="2">
    <source>
        <dbReference type="ARBA" id="ARBA00006521"/>
    </source>
</evidence>
<keyword evidence="10" id="KW-0411">Iron-sulfur</keyword>